<comment type="caution">
    <text evidence="2">The sequence shown here is derived from an EMBL/GenBank/DDBJ whole genome shotgun (WGS) entry which is preliminary data.</text>
</comment>
<dbReference type="Pfam" id="PF18029">
    <property type="entry name" value="Glyoxalase_6"/>
    <property type="match status" value="1"/>
</dbReference>
<dbReference type="PROSITE" id="PS51819">
    <property type="entry name" value="VOC"/>
    <property type="match status" value="1"/>
</dbReference>
<name>A0ABP8QVM4_9ACTN</name>
<reference evidence="3" key="1">
    <citation type="journal article" date="2019" name="Int. J. Syst. Evol. Microbiol.">
        <title>The Global Catalogue of Microorganisms (GCM) 10K type strain sequencing project: providing services to taxonomists for standard genome sequencing and annotation.</title>
        <authorList>
            <consortium name="The Broad Institute Genomics Platform"/>
            <consortium name="The Broad Institute Genome Sequencing Center for Infectious Disease"/>
            <person name="Wu L."/>
            <person name="Ma J."/>
        </authorList>
    </citation>
    <scope>NUCLEOTIDE SEQUENCE [LARGE SCALE GENOMIC DNA]</scope>
    <source>
        <strain evidence="3">JCM 17933</strain>
    </source>
</reference>
<dbReference type="PANTHER" id="PTHR35908:SF1">
    <property type="entry name" value="CONSERVED PROTEIN"/>
    <property type="match status" value="1"/>
</dbReference>
<evidence type="ECO:0000313" key="2">
    <source>
        <dbReference type="EMBL" id="GAA4511215.1"/>
    </source>
</evidence>
<dbReference type="InterPro" id="IPR029068">
    <property type="entry name" value="Glyas_Bleomycin-R_OHBP_Dase"/>
</dbReference>
<dbReference type="CDD" id="cd06587">
    <property type="entry name" value="VOC"/>
    <property type="match status" value="1"/>
</dbReference>
<dbReference type="InterPro" id="IPR041581">
    <property type="entry name" value="Glyoxalase_6"/>
</dbReference>
<keyword evidence="3" id="KW-1185">Reference proteome</keyword>
<dbReference type="InterPro" id="IPR037523">
    <property type="entry name" value="VOC_core"/>
</dbReference>
<gene>
    <name evidence="2" type="ORF">GCM10023191_075000</name>
</gene>
<feature type="domain" description="VOC" evidence="1">
    <location>
        <begin position="20"/>
        <end position="137"/>
    </location>
</feature>
<accession>A0ABP8QVM4</accession>
<sequence length="145" mass="15696">MRGTPEVPIGALPRLGFMLRLGFPVIGVTDVPRAVEFWTAALDLVPTSEWESETWRTLEHADGSGRALGLMRSESPVQAHPRIHLDLLVDTTAEQEAEVERLIGLGAGRLAWELYPPNPDFVVLADPDGNAFCVVDLSRAPSGAA</sequence>
<dbReference type="PANTHER" id="PTHR35908">
    <property type="entry name" value="HYPOTHETICAL FUSION PROTEIN"/>
    <property type="match status" value="1"/>
</dbReference>
<dbReference type="Proteomes" id="UP001500503">
    <property type="component" value="Unassembled WGS sequence"/>
</dbReference>
<evidence type="ECO:0000259" key="1">
    <source>
        <dbReference type="PROSITE" id="PS51819"/>
    </source>
</evidence>
<dbReference type="EMBL" id="BAABHF010000046">
    <property type="protein sequence ID" value="GAA4511215.1"/>
    <property type="molecule type" value="Genomic_DNA"/>
</dbReference>
<protein>
    <submittedName>
        <fullName evidence="2">VOC family protein</fullName>
    </submittedName>
</protein>
<dbReference type="Gene3D" id="3.10.180.10">
    <property type="entry name" value="2,3-Dihydroxybiphenyl 1,2-Dioxygenase, domain 1"/>
    <property type="match status" value="1"/>
</dbReference>
<organism evidence="2 3">
    <name type="scientific">Actinoallomurus oryzae</name>
    <dbReference type="NCBI Taxonomy" id="502180"/>
    <lineage>
        <taxon>Bacteria</taxon>
        <taxon>Bacillati</taxon>
        <taxon>Actinomycetota</taxon>
        <taxon>Actinomycetes</taxon>
        <taxon>Streptosporangiales</taxon>
        <taxon>Thermomonosporaceae</taxon>
        <taxon>Actinoallomurus</taxon>
    </lineage>
</organism>
<evidence type="ECO:0000313" key="3">
    <source>
        <dbReference type="Proteomes" id="UP001500503"/>
    </source>
</evidence>
<dbReference type="SUPFAM" id="SSF54593">
    <property type="entry name" value="Glyoxalase/Bleomycin resistance protein/Dihydroxybiphenyl dioxygenase"/>
    <property type="match status" value="1"/>
</dbReference>
<proteinExistence type="predicted"/>